<dbReference type="EMBL" id="BGZK01000653">
    <property type="protein sequence ID" value="GBP54697.1"/>
    <property type="molecule type" value="Genomic_DNA"/>
</dbReference>
<keyword evidence="3" id="KW-1185">Reference proteome</keyword>
<proteinExistence type="predicted"/>
<feature type="region of interest" description="Disordered" evidence="1">
    <location>
        <begin position="28"/>
        <end position="118"/>
    </location>
</feature>
<dbReference type="AlphaFoldDB" id="A0A4C1WX66"/>
<evidence type="ECO:0000256" key="1">
    <source>
        <dbReference type="SAM" id="MobiDB-lite"/>
    </source>
</evidence>
<organism evidence="2 3">
    <name type="scientific">Eumeta variegata</name>
    <name type="common">Bagworm moth</name>
    <name type="synonym">Eumeta japonica</name>
    <dbReference type="NCBI Taxonomy" id="151549"/>
    <lineage>
        <taxon>Eukaryota</taxon>
        <taxon>Metazoa</taxon>
        <taxon>Ecdysozoa</taxon>
        <taxon>Arthropoda</taxon>
        <taxon>Hexapoda</taxon>
        <taxon>Insecta</taxon>
        <taxon>Pterygota</taxon>
        <taxon>Neoptera</taxon>
        <taxon>Endopterygota</taxon>
        <taxon>Lepidoptera</taxon>
        <taxon>Glossata</taxon>
        <taxon>Ditrysia</taxon>
        <taxon>Tineoidea</taxon>
        <taxon>Psychidae</taxon>
        <taxon>Oiketicinae</taxon>
        <taxon>Eumeta</taxon>
    </lineage>
</organism>
<name>A0A4C1WX66_EUMVA</name>
<dbReference type="Proteomes" id="UP000299102">
    <property type="component" value="Unassembled WGS sequence"/>
</dbReference>
<sequence length="118" mass="13099">MLPTFDQLVEFLKEECRLLDNIPWDLREWSSNADRQMTHEQRTGDSGCKIDTPPSLRQESKPKPHPIYAREQAAGPSRQHCGLVHPTGGGAGHIRTRGNSLRTGISGSQRTGSRSPDP</sequence>
<comment type="caution">
    <text evidence="2">The sequence shown here is derived from an EMBL/GenBank/DDBJ whole genome shotgun (WGS) entry which is preliminary data.</text>
</comment>
<evidence type="ECO:0000313" key="2">
    <source>
        <dbReference type="EMBL" id="GBP54697.1"/>
    </source>
</evidence>
<reference evidence="2 3" key="1">
    <citation type="journal article" date="2019" name="Commun. Biol.">
        <title>The bagworm genome reveals a unique fibroin gene that provides high tensile strength.</title>
        <authorList>
            <person name="Kono N."/>
            <person name="Nakamura H."/>
            <person name="Ohtoshi R."/>
            <person name="Tomita M."/>
            <person name="Numata K."/>
            <person name="Arakawa K."/>
        </authorList>
    </citation>
    <scope>NUCLEOTIDE SEQUENCE [LARGE SCALE GENOMIC DNA]</scope>
</reference>
<gene>
    <name evidence="2" type="ORF">EVAR_42897_1</name>
</gene>
<evidence type="ECO:0000313" key="3">
    <source>
        <dbReference type="Proteomes" id="UP000299102"/>
    </source>
</evidence>
<protein>
    <submittedName>
        <fullName evidence="2">Uncharacterized protein</fullName>
    </submittedName>
</protein>
<feature type="compositionally biased region" description="Polar residues" evidence="1">
    <location>
        <begin position="97"/>
        <end position="118"/>
    </location>
</feature>
<accession>A0A4C1WX66</accession>